<proteinExistence type="predicted"/>
<dbReference type="AlphaFoldDB" id="E3MGP7"/>
<dbReference type="InParanoid" id="E3MGP7"/>
<keyword evidence="4" id="KW-1185">Reference proteome</keyword>
<dbReference type="Pfam" id="PF01827">
    <property type="entry name" value="FTH"/>
    <property type="match status" value="1"/>
</dbReference>
<reference evidence="3" key="1">
    <citation type="submission" date="2007-07" db="EMBL/GenBank/DDBJ databases">
        <title>PCAP assembly of the Caenorhabditis remanei genome.</title>
        <authorList>
            <consortium name="The Caenorhabditis remanei Sequencing Consortium"/>
            <person name="Wilson R.K."/>
        </authorList>
    </citation>
    <scope>NUCLEOTIDE SEQUENCE [LARGE SCALE GENOMIC DNA]</scope>
    <source>
        <strain evidence="3">PB4641</strain>
    </source>
</reference>
<feature type="domain" description="F-box" evidence="1">
    <location>
        <begin position="5"/>
        <end position="43"/>
    </location>
</feature>
<dbReference type="InterPro" id="IPR040161">
    <property type="entry name" value="FB224"/>
</dbReference>
<dbReference type="PANTHER" id="PTHR23015:SF4">
    <property type="entry name" value="DUF38 DOMAIN-CONTAINING PROTEIN-RELATED"/>
    <property type="match status" value="1"/>
</dbReference>
<feature type="domain" description="DUF38" evidence="2">
    <location>
        <begin position="133"/>
        <end position="208"/>
    </location>
</feature>
<evidence type="ECO:0000313" key="4">
    <source>
        <dbReference type="Proteomes" id="UP000008281"/>
    </source>
</evidence>
<dbReference type="EMBL" id="DS268444">
    <property type="protein sequence ID" value="EFP01849.1"/>
    <property type="molecule type" value="Genomic_DNA"/>
</dbReference>
<protein>
    <recommendedName>
        <fullName evidence="5">F-box domain-containing protein</fullName>
    </recommendedName>
</protein>
<gene>
    <name evidence="3" type="ORF">CRE_23419</name>
</gene>
<dbReference type="Proteomes" id="UP000008281">
    <property type="component" value="Unassembled WGS sequence"/>
</dbReference>
<dbReference type="InterPro" id="IPR001810">
    <property type="entry name" value="F-box_dom"/>
</dbReference>
<dbReference type="InterPro" id="IPR002900">
    <property type="entry name" value="DUF38/FTH_CAE_spp"/>
</dbReference>
<evidence type="ECO:0000259" key="1">
    <source>
        <dbReference type="Pfam" id="PF00646"/>
    </source>
</evidence>
<dbReference type="Pfam" id="PF00646">
    <property type="entry name" value="F-box"/>
    <property type="match status" value="1"/>
</dbReference>
<sequence length="298" mass="34676">MSPSFLEIPDLPMEMITNNLDYIAIQAVRKTCWGLRNFIDDKKPEACIKKITIYEISDTLVRLAIIFPSSGTYINVRYEKHENGCRLLRDTSEGYKTKIVGNLSFLDAVFHDFKVALNTQKSIFEKVTVTSKTFFEKFEEMMKSQKPIPTESMEIHGNSLEHSRQILQYADPKYLKEIIIYPHGPTSIHETVKIELLKSNQDLSHFSTPSIQLENLDLETLRAIKEVCLFVQMSIYINFFQNFLQFHEYDKYLFVSKLVRENLFINAFGAAFKPPGEKEENWFFNVPGNKEKALKKVM</sequence>
<accession>E3MGP7</accession>
<name>E3MGP7_CAERE</name>
<dbReference type="GO" id="GO:0045087">
    <property type="term" value="P:innate immune response"/>
    <property type="evidence" value="ECO:0007669"/>
    <property type="project" value="TreeGrafter"/>
</dbReference>
<evidence type="ECO:0008006" key="5">
    <source>
        <dbReference type="Google" id="ProtNLM"/>
    </source>
</evidence>
<dbReference type="HOGENOM" id="CLU_030831_0_2_1"/>
<dbReference type="PANTHER" id="PTHR23015">
    <property type="entry name" value="UNCHARACTERIZED C.ELEGANS PROTEIN"/>
    <property type="match status" value="1"/>
</dbReference>
<evidence type="ECO:0000313" key="3">
    <source>
        <dbReference type="EMBL" id="EFP01849.1"/>
    </source>
</evidence>
<organism evidence="4">
    <name type="scientific">Caenorhabditis remanei</name>
    <name type="common">Caenorhabditis vulgaris</name>
    <dbReference type="NCBI Taxonomy" id="31234"/>
    <lineage>
        <taxon>Eukaryota</taxon>
        <taxon>Metazoa</taxon>
        <taxon>Ecdysozoa</taxon>
        <taxon>Nematoda</taxon>
        <taxon>Chromadorea</taxon>
        <taxon>Rhabditida</taxon>
        <taxon>Rhabditina</taxon>
        <taxon>Rhabditomorpha</taxon>
        <taxon>Rhabditoidea</taxon>
        <taxon>Rhabditidae</taxon>
        <taxon>Peloderinae</taxon>
        <taxon>Caenorhabditis</taxon>
    </lineage>
</organism>
<evidence type="ECO:0000259" key="2">
    <source>
        <dbReference type="Pfam" id="PF01827"/>
    </source>
</evidence>